<reference evidence="2" key="1">
    <citation type="submission" date="2017-08" db="EMBL/GenBank/DDBJ databases">
        <title>A dynamic microbial community with high functional redundancy inhabits the cold, oxic subseafloor aquifer.</title>
        <authorList>
            <person name="Tully B.J."/>
            <person name="Wheat C.G."/>
            <person name="Glazer B.T."/>
            <person name="Huber J.A."/>
        </authorList>
    </citation>
    <scope>NUCLEOTIDE SEQUENCE [LARGE SCALE GENOMIC DNA]</scope>
</reference>
<protein>
    <submittedName>
        <fullName evidence="1">Uncharacterized protein</fullName>
    </submittedName>
</protein>
<accession>A0A2A4YG34</accession>
<gene>
    <name evidence="1" type="ORF">COB11_05010</name>
</gene>
<evidence type="ECO:0000313" key="1">
    <source>
        <dbReference type="EMBL" id="PCI93651.1"/>
    </source>
</evidence>
<dbReference type="Proteomes" id="UP000217838">
    <property type="component" value="Unassembled WGS sequence"/>
</dbReference>
<proteinExistence type="predicted"/>
<name>A0A2A4YG34_UNCAE</name>
<comment type="caution">
    <text evidence="1">The sequence shown here is derived from an EMBL/GenBank/DDBJ whole genome shotgun (WGS) entry which is preliminary data.</text>
</comment>
<dbReference type="EMBL" id="NVUU01000056">
    <property type="protein sequence ID" value="PCI93651.1"/>
    <property type="molecule type" value="Genomic_DNA"/>
</dbReference>
<dbReference type="AlphaFoldDB" id="A0A2A4YG34"/>
<evidence type="ECO:0000313" key="2">
    <source>
        <dbReference type="Proteomes" id="UP000217838"/>
    </source>
</evidence>
<sequence>MQYGGKKIFDSVHGFIHLDHLETEFNVFLEENSQELKTEFFLPSVVDSLIQNHQYYRILWF</sequence>
<organism evidence="1 2">
    <name type="scientific">Aerophobetes bacterium</name>
    <dbReference type="NCBI Taxonomy" id="2030807"/>
    <lineage>
        <taxon>Bacteria</taxon>
        <taxon>Candidatus Aerophobota</taxon>
    </lineage>
</organism>